<dbReference type="Pfam" id="PF04264">
    <property type="entry name" value="YceI"/>
    <property type="match status" value="1"/>
</dbReference>
<comment type="cofactor">
    <cofactor evidence="1">
        <name>heme b</name>
        <dbReference type="ChEBI" id="CHEBI:60344"/>
    </cofactor>
</comment>
<dbReference type="Proteomes" id="UP000284407">
    <property type="component" value="Unassembled WGS sequence"/>
</dbReference>
<dbReference type="SMART" id="SM00867">
    <property type="entry name" value="YceI"/>
    <property type="match status" value="1"/>
</dbReference>
<dbReference type="OrthoDB" id="1247465at2"/>
<evidence type="ECO:0000256" key="8">
    <source>
        <dbReference type="ARBA" id="ARBA00022982"/>
    </source>
</evidence>
<organism evidence="15 16">
    <name type="scientific">Sulfitobacter guttiformis</name>
    <dbReference type="NCBI Taxonomy" id="74349"/>
    <lineage>
        <taxon>Bacteria</taxon>
        <taxon>Pseudomonadati</taxon>
        <taxon>Pseudomonadota</taxon>
        <taxon>Alphaproteobacteria</taxon>
        <taxon>Rhodobacterales</taxon>
        <taxon>Roseobacteraceae</taxon>
        <taxon>Sulfitobacter</taxon>
    </lineage>
</organism>
<evidence type="ECO:0000259" key="14">
    <source>
        <dbReference type="SMART" id="SM00867"/>
    </source>
</evidence>
<dbReference type="InterPro" id="IPR011577">
    <property type="entry name" value="Cyt_b561_bac/Ni-Hgenase"/>
</dbReference>
<feature type="domain" description="Lipid/polyisoprenoid-binding YceI-like" evidence="14">
    <location>
        <begin position="240"/>
        <end position="395"/>
    </location>
</feature>
<gene>
    <name evidence="15" type="ORF">C8N30_3245</name>
</gene>
<dbReference type="InterPro" id="IPR052168">
    <property type="entry name" value="Cytochrome_b561_oxidase"/>
</dbReference>
<dbReference type="STRING" id="1443111.Z949_1254"/>
<dbReference type="EMBL" id="RAQK01000002">
    <property type="protein sequence ID" value="RKE94136.1"/>
    <property type="molecule type" value="Genomic_DNA"/>
</dbReference>
<evidence type="ECO:0000256" key="1">
    <source>
        <dbReference type="ARBA" id="ARBA00001970"/>
    </source>
</evidence>
<keyword evidence="9 13" id="KW-1133">Transmembrane helix</keyword>
<reference evidence="15 16" key="1">
    <citation type="submission" date="2018-09" db="EMBL/GenBank/DDBJ databases">
        <title>Genomic Encyclopedia of Archaeal and Bacterial Type Strains, Phase II (KMG-II): from individual species to whole genera.</title>
        <authorList>
            <person name="Goeker M."/>
        </authorList>
    </citation>
    <scope>NUCLEOTIDE SEQUENCE [LARGE SCALE GENOMIC DNA]</scope>
    <source>
        <strain evidence="15 16">DSM 11458</strain>
    </source>
</reference>
<feature type="transmembrane region" description="Helical" evidence="13">
    <location>
        <begin position="55"/>
        <end position="75"/>
    </location>
</feature>
<dbReference type="InterPro" id="IPR007372">
    <property type="entry name" value="Lipid/polyisoprenoid-bd_YceI"/>
</dbReference>
<dbReference type="SUPFAM" id="SSF101874">
    <property type="entry name" value="YceI-like"/>
    <property type="match status" value="1"/>
</dbReference>
<dbReference type="PANTHER" id="PTHR30529:SF7">
    <property type="entry name" value="CYTOCHROME B561 BACTERIAL_NI-HYDROGENASE DOMAIN-CONTAINING PROTEIN"/>
    <property type="match status" value="1"/>
</dbReference>
<name>A0A420DIR6_9RHOB</name>
<accession>A0A420DIR6</accession>
<feature type="transmembrane region" description="Helical" evidence="13">
    <location>
        <begin position="203"/>
        <end position="223"/>
    </location>
</feature>
<comment type="subcellular location">
    <subcellularLocation>
        <location evidence="2">Cell membrane</location>
        <topology evidence="2">Multi-pass membrane protein</topology>
    </subcellularLocation>
</comment>
<dbReference type="InterPro" id="IPR036761">
    <property type="entry name" value="TTHA0802/YceI-like_sf"/>
</dbReference>
<evidence type="ECO:0000256" key="7">
    <source>
        <dbReference type="ARBA" id="ARBA00022723"/>
    </source>
</evidence>
<dbReference type="Gene3D" id="1.20.950.20">
    <property type="entry name" value="Transmembrane di-heme cytochromes, Chain C"/>
    <property type="match status" value="1"/>
</dbReference>
<evidence type="ECO:0000256" key="9">
    <source>
        <dbReference type="ARBA" id="ARBA00022989"/>
    </source>
</evidence>
<dbReference type="Gene3D" id="2.40.128.110">
    <property type="entry name" value="Lipid/polyisoprenoid-binding, YceI-like"/>
    <property type="match status" value="1"/>
</dbReference>
<dbReference type="GO" id="GO:0020037">
    <property type="term" value="F:heme binding"/>
    <property type="evidence" value="ECO:0007669"/>
    <property type="project" value="TreeGrafter"/>
</dbReference>
<keyword evidence="10" id="KW-0408">Iron</keyword>
<evidence type="ECO:0000256" key="2">
    <source>
        <dbReference type="ARBA" id="ARBA00004651"/>
    </source>
</evidence>
<dbReference type="SUPFAM" id="SSF81342">
    <property type="entry name" value="Transmembrane di-heme cytochromes"/>
    <property type="match status" value="1"/>
</dbReference>
<dbReference type="GO" id="GO:0022904">
    <property type="term" value="P:respiratory electron transport chain"/>
    <property type="evidence" value="ECO:0007669"/>
    <property type="project" value="InterPro"/>
</dbReference>
<evidence type="ECO:0000256" key="6">
    <source>
        <dbReference type="ARBA" id="ARBA00022692"/>
    </source>
</evidence>
<feature type="transmembrane region" description="Helical" evidence="13">
    <location>
        <begin position="142"/>
        <end position="166"/>
    </location>
</feature>
<dbReference type="RefSeq" id="WP_025061831.1">
    <property type="nucleotide sequence ID" value="NZ_RAQK01000002.1"/>
</dbReference>
<keyword evidence="4" id="KW-1003">Cell membrane</keyword>
<dbReference type="GO" id="GO:0046872">
    <property type="term" value="F:metal ion binding"/>
    <property type="evidence" value="ECO:0007669"/>
    <property type="project" value="UniProtKB-KW"/>
</dbReference>
<dbReference type="GO" id="GO:0005886">
    <property type="term" value="C:plasma membrane"/>
    <property type="evidence" value="ECO:0007669"/>
    <property type="project" value="UniProtKB-SubCell"/>
</dbReference>
<comment type="similarity">
    <text evidence="12">Belongs to the cytochrome b561 family.</text>
</comment>
<keyword evidence="7" id="KW-0479">Metal-binding</keyword>
<keyword evidence="16" id="KW-1185">Reference proteome</keyword>
<keyword evidence="11 13" id="KW-0472">Membrane</keyword>
<keyword evidence="8" id="KW-0249">Electron transport</keyword>
<evidence type="ECO:0000256" key="4">
    <source>
        <dbReference type="ARBA" id="ARBA00022475"/>
    </source>
</evidence>
<dbReference type="PANTHER" id="PTHR30529">
    <property type="entry name" value="CYTOCHROME B561"/>
    <property type="match status" value="1"/>
</dbReference>
<dbReference type="AlphaFoldDB" id="A0A420DIR6"/>
<feature type="transmembrane region" description="Helical" evidence="13">
    <location>
        <begin position="96"/>
        <end position="114"/>
    </location>
</feature>
<evidence type="ECO:0000256" key="10">
    <source>
        <dbReference type="ARBA" id="ARBA00023004"/>
    </source>
</evidence>
<evidence type="ECO:0000313" key="16">
    <source>
        <dbReference type="Proteomes" id="UP000284407"/>
    </source>
</evidence>
<evidence type="ECO:0000256" key="13">
    <source>
        <dbReference type="SAM" id="Phobius"/>
    </source>
</evidence>
<dbReference type="InterPro" id="IPR016174">
    <property type="entry name" value="Di-haem_cyt_TM"/>
</dbReference>
<keyword evidence="6 13" id="KW-0812">Transmembrane</keyword>
<protein>
    <submittedName>
        <fullName evidence="15">Cytochrome b561</fullName>
    </submittedName>
</protein>
<sequence length="400" mass="42531">MPVSNTTTRYGSITRSFHWLTALLVMTLIPVALIAEDLPYDTSAQLAQKAWLFSLHKTLGVTVFFVALLRILWALSQPKPASLHPERRIENFLAETAHWLLYGSLVLAPLSGWIHHAATSGFAPIWWPLGQSLPMVPKSEGVAAFFGGLHWVFGKVMIVSLLLHIAGALKHHFIDKDATLRRIITGAPELANLPATRHARTPLVAALAIWAAVLAGGNLIGVYTADEGAQAATLADVASDWTVQEGSIAIAVTQFGSTVEGSFADWTADISFDPTISVGPSGTVEVVIAIGSLTLGSVTGQAMGPDFFDATQFETATFAADITTMIDGYVAEGTLTVKGVTLPVRLPFRLSVNGDAAEMSAQLQLNRLDFGVGTNMPDESSLAFAVDVAVALTATRANSQ</sequence>
<keyword evidence="5" id="KW-0349">Heme</keyword>
<proteinExistence type="inferred from homology"/>
<feature type="transmembrane region" description="Helical" evidence="13">
    <location>
        <begin position="17"/>
        <end position="35"/>
    </location>
</feature>
<evidence type="ECO:0000256" key="12">
    <source>
        <dbReference type="ARBA" id="ARBA00037975"/>
    </source>
</evidence>
<evidence type="ECO:0000256" key="3">
    <source>
        <dbReference type="ARBA" id="ARBA00022448"/>
    </source>
</evidence>
<evidence type="ECO:0000256" key="5">
    <source>
        <dbReference type="ARBA" id="ARBA00022617"/>
    </source>
</evidence>
<evidence type="ECO:0000256" key="11">
    <source>
        <dbReference type="ARBA" id="ARBA00023136"/>
    </source>
</evidence>
<evidence type="ECO:0000313" key="15">
    <source>
        <dbReference type="EMBL" id="RKE94136.1"/>
    </source>
</evidence>
<comment type="caution">
    <text evidence="15">The sequence shown here is derived from an EMBL/GenBank/DDBJ whole genome shotgun (WGS) entry which is preliminary data.</text>
</comment>
<keyword evidence="3" id="KW-0813">Transport</keyword>
<dbReference type="Pfam" id="PF01292">
    <property type="entry name" value="Ni_hydr_CYTB"/>
    <property type="match status" value="1"/>
</dbReference>
<dbReference type="GO" id="GO:0009055">
    <property type="term" value="F:electron transfer activity"/>
    <property type="evidence" value="ECO:0007669"/>
    <property type="project" value="InterPro"/>
</dbReference>